<evidence type="ECO:0000256" key="9">
    <source>
        <dbReference type="PIRNR" id="PIRNR003128"/>
    </source>
</evidence>
<dbReference type="InterPro" id="IPR003395">
    <property type="entry name" value="RecF/RecN/SMC_N"/>
</dbReference>
<keyword evidence="4" id="KW-0547">Nucleotide-binding</keyword>
<protein>
    <recommendedName>
        <fullName evidence="3 9">DNA repair protein RecN</fullName>
    </recommendedName>
    <alternativeName>
        <fullName evidence="8 9">Recombination protein N</fullName>
    </alternativeName>
</protein>
<comment type="similarity">
    <text evidence="2 9">Belongs to the RecN family.</text>
</comment>
<evidence type="ECO:0000256" key="1">
    <source>
        <dbReference type="ARBA" id="ARBA00003618"/>
    </source>
</evidence>
<dbReference type="GO" id="GO:0043590">
    <property type="term" value="C:bacterial nucleoid"/>
    <property type="evidence" value="ECO:0007669"/>
    <property type="project" value="TreeGrafter"/>
</dbReference>
<dbReference type="PANTHER" id="PTHR11059">
    <property type="entry name" value="DNA REPAIR PROTEIN RECN"/>
    <property type="match status" value="1"/>
</dbReference>
<dbReference type="InterPro" id="IPR004604">
    <property type="entry name" value="DNA_recomb/repair_RecN"/>
</dbReference>
<evidence type="ECO:0000256" key="10">
    <source>
        <dbReference type="SAM" id="Coils"/>
    </source>
</evidence>
<gene>
    <name evidence="12" type="ORF">H9894_03035</name>
</gene>
<evidence type="ECO:0000256" key="4">
    <source>
        <dbReference type="ARBA" id="ARBA00022741"/>
    </source>
</evidence>
<keyword evidence="6" id="KW-0067">ATP-binding</keyword>
<organism evidence="12 13">
    <name type="scientific">Candidatus Desulfovibrio intestinipullorum</name>
    <dbReference type="NCBI Taxonomy" id="2838536"/>
    <lineage>
        <taxon>Bacteria</taxon>
        <taxon>Pseudomonadati</taxon>
        <taxon>Thermodesulfobacteriota</taxon>
        <taxon>Desulfovibrionia</taxon>
        <taxon>Desulfovibrionales</taxon>
        <taxon>Desulfovibrionaceae</taxon>
        <taxon>Desulfovibrio</taxon>
    </lineage>
</organism>
<evidence type="ECO:0000256" key="3">
    <source>
        <dbReference type="ARBA" id="ARBA00021315"/>
    </source>
</evidence>
<name>A0A9D1PUW0_9BACT</name>
<proteinExistence type="inferred from homology"/>
<dbReference type="Gene3D" id="3.40.50.300">
    <property type="entry name" value="P-loop containing nucleotide triphosphate hydrolases"/>
    <property type="match status" value="2"/>
</dbReference>
<comment type="caution">
    <text evidence="12">The sequence shown here is derived from an EMBL/GenBank/DDBJ whole genome shotgun (WGS) entry which is preliminary data.</text>
</comment>
<evidence type="ECO:0000313" key="12">
    <source>
        <dbReference type="EMBL" id="HIW00147.1"/>
    </source>
</evidence>
<comment type="function">
    <text evidence="1 9">May be involved in recombinational repair of damaged DNA.</text>
</comment>
<accession>A0A9D1PUW0</accession>
<dbReference type="GO" id="GO:0006310">
    <property type="term" value="P:DNA recombination"/>
    <property type="evidence" value="ECO:0007669"/>
    <property type="project" value="InterPro"/>
</dbReference>
<keyword evidence="10" id="KW-0175">Coiled coil</keyword>
<evidence type="ECO:0000256" key="8">
    <source>
        <dbReference type="ARBA" id="ARBA00033408"/>
    </source>
</evidence>
<keyword evidence="5 9" id="KW-0227">DNA damage</keyword>
<dbReference type="Proteomes" id="UP000886752">
    <property type="component" value="Unassembled WGS sequence"/>
</dbReference>
<dbReference type="SUPFAM" id="SSF52540">
    <property type="entry name" value="P-loop containing nucleoside triphosphate hydrolases"/>
    <property type="match status" value="2"/>
</dbReference>
<evidence type="ECO:0000256" key="7">
    <source>
        <dbReference type="ARBA" id="ARBA00023204"/>
    </source>
</evidence>
<evidence type="ECO:0000256" key="6">
    <source>
        <dbReference type="ARBA" id="ARBA00022840"/>
    </source>
</evidence>
<dbReference type="InterPro" id="IPR027417">
    <property type="entry name" value="P-loop_NTPase"/>
</dbReference>
<evidence type="ECO:0000256" key="5">
    <source>
        <dbReference type="ARBA" id="ARBA00022763"/>
    </source>
</evidence>
<dbReference type="GO" id="GO:0006281">
    <property type="term" value="P:DNA repair"/>
    <property type="evidence" value="ECO:0007669"/>
    <property type="project" value="UniProtKB-KW"/>
</dbReference>
<dbReference type="PIRSF" id="PIRSF003128">
    <property type="entry name" value="RecN"/>
    <property type="match status" value="1"/>
</dbReference>
<evidence type="ECO:0000313" key="13">
    <source>
        <dbReference type="Proteomes" id="UP000886752"/>
    </source>
</evidence>
<dbReference type="EMBL" id="DXHV01000034">
    <property type="protein sequence ID" value="HIW00147.1"/>
    <property type="molecule type" value="Genomic_DNA"/>
</dbReference>
<dbReference type="GO" id="GO:0009432">
    <property type="term" value="P:SOS response"/>
    <property type="evidence" value="ECO:0007669"/>
    <property type="project" value="TreeGrafter"/>
</dbReference>
<reference evidence="12" key="1">
    <citation type="journal article" date="2021" name="PeerJ">
        <title>Extensive microbial diversity within the chicken gut microbiome revealed by metagenomics and culture.</title>
        <authorList>
            <person name="Gilroy R."/>
            <person name="Ravi A."/>
            <person name="Getino M."/>
            <person name="Pursley I."/>
            <person name="Horton D.L."/>
            <person name="Alikhan N.F."/>
            <person name="Baker D."/>
            <person name="Gharbi K."/>
            <person name="Hall N."/>
            <person name="Watson M."/>
            <person name="Adriaenssens E.M."/>
            <person name="Foster-Nyarko E."/>
            <person name="Jarju S."/>
            <person name="Secka A."/>
            <person name="Antonio M."/>
            <person name="Oren A."/>
            <person name="Chaudhuri R.R."/>
            <person name="La Ragione R."/>
            <person name="Hildebrand F."/>
            <person name="Pallen M.J."/>
        </authorList>
    </citation>
    <scope>NUCLEOTIDE SEQUENCE</scope>
    <source>
        <strain evidence="12">ChiHecec2B26-446</strain>
    </source>
</reference>
<dbReference type="Pfam" id="PF02463">
    <property type="entry name" value="SMC_N"/>
    <property type="match status" value="1"/>
</dbReference>
<evidence type="ECO:0000256" key="2">
    <source>
        <dbReference type="ARBA" id="ARBA00009441"/>
    </source>
</evidence>
<keyword evidence="7 9" id="KW-0234">DNA repair</keyword>
<dbReference type="AlphaFoldDB" id="A0A9D1PUW0"/>
<evidence type="ECO:0000259" key="11">
    <source>
        <dbReference type="Pfam" id="PF02463"/>
    </source>
</evidence>
<feature type="domain" description="RecF/RecN/SMC N-terminal" evidence="11">
    <location>
        <begin position="4"/>
        <end position="515"/>
    </location>
</feature>
<dbReference type="PANTHER" id="PTHR11059:SF0">
    <property type="entry name" value="DNA REPAIR PROTEIN RECN"/>
    <property type="match status" value="1"/>
</dbReference>
<feature type="coiled-coil region" evidence="10">
    <location>
        <begin position="183"/>
        <end position="237"/>
    </location>
</feature>
<dbReference type="GO" id="GO:0005524">
    <property type="term" value="F:ATP binding"/>
    <property type="evidence" value="ECO:0007669"/>
    <property type="project" value="UniProtKB-KW"/>
</dbReference>
<sequence>MLEYLHISNLALIEDMELEFGPGMNVLTGETGAGKSFILKALGFLLGDRLKADMVRPGADRAHVEALFSLKEPLVLPGDDEADADKDADESTDDGLQLVLRRDLLASGRSRLTVNGSLKPQSYARELREQLISYTSQHGQQKLLQPAYQDALMEQTMGRQDLLDERARMLAGLEEVRSKRLAIEAKRAKLIEMRDLLEMQQQEIDKVNPKPGEDEELEEIRLKVRRQEEANRDYDTALTMLYGSGRDMGLLDAVGEFYRHLENMARHDEQLQSSVEAVSALNQELQQLGASLRHPPQLEDMPDDIENVERRLYELSTLKRKLRRTLPQILNLKAEIEEKISFLDVCELDIRTLQREEAAKVAELKDLVERIRPLRHASCEAFARALEGELKGLGFSDQVRVLPDFCPKKLWEGVEDESVRILWAPNPGQPAQPLDRIASGGELSRFLLALAGVLPSAANATFIFDEVDSGVGGVTLNHLAQRLEDLAARHQMLLITHWPQIAARADRHFQIVKVVREARTYTLCTPLQGDELHAELVRMGGGGDQGEALARALEGRQAARQAAGQN</sequence>
<reference evidence="12" key="2">
    <citation type="submission" date="2021-04" db="EMBL/GenBank/DDBJ databases">
        <authorList>
            <person name="Gilroy R."/>
        </authorList>
    </citation>
    <scope>NUCLEOTIDE SEQUENCE</scope>
    <source>
        <strain evidence="12">ChiHecec2B26-446</strain>
    </source>
</reference>